<name>A0A1D1VMY5_RAMVA</name>
<protein>
    <submittedName>
        <fullName evidence="1">Uncharacterized protein</fullName>
    </submittedName>
</protein>
<organism evidence="1 2">
    <name type="scientific">Ramazzottius varieornatus</name>
    <name type="common">Water bear</name>
    <name type="synonym">Tardigrade</name>
    <dbReference type="NCBI Taxonomy" id="947166"/>
    <lineage>
        <taxon>Eukaryota</taxon>
        <taxon>Metazoa</taxon>
        <taxon>Ecdysozoa</taxon>
        <taxon>Tardigrada</taxon>
        <taxon>Eutardigrada</taxon>
        <taxon>Parachela</taxon>
        <taxon>Hypsibioidea</taxon>
        <taxon>Ramazzottiidae</taxon>
        <taxon>Ramazzottius</taxon>
    </lineage>
</organism>
<proteinExistence type="predicted"/>
<dbReference type="Proteomes" id="UP000186922">
    <property type="component" value="Unassembled WGS sequence"/>
</dbReference>
<reference evidence="1 2" key="1">
    <citation type="journal article" date="2016" name="Nat. Commun.">
        <title>Extremotolerant tardigrade genome and improved radiotolerance of human cultured cells by tardigrade-unique protein.</title>
        <authorList>
            <person name="Hashimoto T."/>
            <person name="Horikawa D.D."/>
            <person name="Saito Y."/>
            <person name="Kuwahara H."/>
            <person name="Kozuka-Hata H."/>
            <person name="Shin-I T."/>
            <person name="Minakuchi Y."/>
            <person name="Ohishi K."/>
            <person name="Motoyama A."/>
            <person name="Aizu T."/>
            <person name="Enomoto A."/>
            <person name="Kondo K."/>
            <person name="Tanaka S."/>
            <person name="Hara Y."/>
            <person name="Koshikawa S."/>
            <person name="Sagara H."/>
            <person name="Miura T."/>
            <person name="Yokobori S."/>
            <person name="Miyagawa K."/>
            <person name="Suzuki Y."/>
            <person name="Kubo T."/>
            <person name="Oyama M."/>
            <person name="Kohara Y."/>
            <person name="Fujiyama A."/>
            <person name="Arakawa K."/>
            <person name="Katayama T."/>
            <person name="Toyoda A."/>
            <person name="Kunieda T."/>
        </authorList>
    </citation>
    <scope>NUCLEOTIDE SEQUENCE [LARGE SCALE GENOMIC DNA]</scope>
    <source>
        <strain evidence="1 2">YOKOZUNA-1</strain>
    </source>
</reference>
<dbReference type="AlphaFoldDB" id="A0A1D1VMY5"/>
<accession>A0A1D1VMY5</accession>
<comment type="caution">
    <text evidence="1">The sequence shown here is derived from an EMBL/GenBank/DDBJ whole genome shotgun (WGS) entry which is preliminary data.</text>
</comment>
<dbReference type="EMBL" id="BDGG01000006">
    <property type="protein sequence ID" value="GAV00274.1"/>
    <property type="molecule type" value="Genomic_DNA"/>
</dbReference>
<gene>
    <name evidence="1" type="primary">RvY_11148-1</name>
    <name evidence="1" type="synonym">RvY_11148.1</name>
    <name evidence="1" type="ORF">RvY_11148</name>
</gene>
<keyword evidence="2" id="KW-1185">Reference proteome</keyword>
<evidence type="ECO:0000313" key="1">
    <source>
        <dbReference type="EMBL" id="GAV00274.1"/>
    </source>
</evidence>
<evidence type="ECO:0000313" key="2">
    <source>
        <dbReference type="Proteomes" id="UP000186922"/>
    </source>
</evidence>
<sequence length="114" mass="13079">MESPKTAVNIQGNVQDKEVVSKWYFHHTAYREAFCGQPRRKRTRAIVIDPPISRQFDKDIVPPPDQNLLLGDEDQIEYFGIPELRLDQEDMDALNTDGVVAIKRVAPVSFIIKK</sequence>